<dbReference type="EMBL" id="CP121208">
    <property type="protein sequence ID" value="WFM82778.1"/>
    <property type="molecule type" value="Genomic_DNA"/>
</dbReference>
<feature type="compositionally biased region" description="Polar residues" evidence="2">
    <location>
        <begin position="278"/>
        <end position="289"/>
    </location>
</feature>
<keyword evidence="5" id="KW-1185">Reference proteome</keyword>
<keyword evidence="1" id="KW-0175">Coiled coil</keyword>
<sequence length="289" mass="31456">MTSQAESPHKSTAKTFVASMLFLVVVGTAVVAYLFSDSGKFARDCSTQVSLASKSQETAAEGVREADRALQDAASVDVGPGIVKITSDLIAAKNTLQRVNGITVRCMSTTDLEQLTKQNAAITQAAETVKQQAAKIAERIEEVQTASALSDARRLMTSMKTGLSVIRSRAIKQLARVERTPALATFEQVHSAYENLKKAVDEAATLDMSDSGKTRQDAQAITDRANTIRDAIDQINQLTGDTAMVIDEIERAQAEEEARVRAEEEQRRLLHEHEQLYSPDSHSGQNDHP</sequence>
<dbReference type="Proteomes" id="UP001215216">
    <property type="component" value="Chromosome"/>
</dbReference>
<evidence type="ECO:0000313" key="5">
    <source>
        <dbReference type="Proteomes" id="UP001215216"/>
    </source>
</evidence>
<feature type="region of interest" description="Disordered" evidence="2">
    <location>
        <begin position="256"/>
        <end position="289"/>
    </location>
</feature>
<feature type="compositionally biased region" description="Basic and acidic residues" evidence="2">
    <location>
        <begin position="256"/>
        <end position="275"/>
    </location>
</feature>
<gene>
    <name evidence="4" type="ORF">P7079_05055</name>
</gene>
<name>A0ABY8FW71_9ACTO</name>
<feature type="coiled-coil region" evidence="1">
    <location>
        <begin position="112"/>
        <end position="146"/>
    </location>
</feature>
<protein>
    <submittedName>
        <fullName evidence="4">Uncharacterized protein</fullName>
    </submittedName>
</protein>
<evidence type="ECO:0000256" key="3">
    <source>
        <dbReference type="SAM" id="Phobius"/>
    </source>
</evidence>
<accession>A0ABY8FW71</accession>
<evidence type="ECO:0000313" key="4">
    <source>
        <dbReference type="EMBL" id="WFM82778.1"/>
    </source>
</evidence>
<keyword evidence="3" id="KW-0812">Transmembrane</keyword>
<organism evidence="4 5">
    <name type="scientific">Arcanobacterium canis</name>
    <dbReference type="NCBI Taxonomy" id="999183"/>
    <lineage>
        <taxon>Bacteria</taxon>
        <taxon>Bacillati</taxon>
        <taxon>Actinomycetota</taxon>
        <taxon>Actinomycetes</taxon>
        <taxon>Actinomycetales</taxon>
        <taxon>Actinomycetaceae</taxon>
        <taxon>Arcanobacterium</taxon>
    </lineage>
</organism>
<dbReference type="RefSeq" id="WP_278012204.1">
    <property type="nucleotide sequence ID" value="NZ_CP121208.1"/>
</dbReference>
<evidence type="ECO:0000256" key="2">
    <source>
        <dbReference type="SAM" id="MobiDB-lite"/>
    </source>
</evidence>
<keyword evidence="3" id="KW-1133">Transmembrane helix</keyword>
<reference evidence="4 5" key="1">
    <citation type="submission" date="2023-03" db="EMBL/GenBank/DDBJ databases">
        <title>Complete genome of Arcanobacterium canis strain DSM 25104 isolated in 2010 from a canine otitis externa in Germany.</title>
        <authorList>
            <person name="Borowiak M."/>
            <person name="Kreitlow A."/>
            <person name="Malorny B."/>
            <person name="Laemmler C."/>
            <person name="Prenger-Berninghoff E."/>
            <person name="Ploetz M."/>
            <person name="Abdulmawjood A."/>
        </authorList>
    </citation>
    <scope>NUCLEOTIDE SEQUENCE [LARGE SCALE GENOMIC DNA]</scope>
    <source>
        <strain evidence="4 5">DSM 25104</strain>
    </source>
</reference>
<keyword evidence="3" id="KW-0472">Membrane</keyword>
<evidence type="ECO:0000256" key="1">
    <source>
        <dbReference type="SAM" id="Coils"/>
    </source>
</evidence>
<feature type="transmembrane region" description="Helical" evidence="3">
    <location>
        <begin position="16"/>
        <end position="35"/>
    </location>
</feature>
<proteinExistence type="predicted"/>